<protein>
    <submittedName>
        <fullName evidence="1">Uncharacterized protein</fullName>
    </submittedName>
</protein>
<reference evidence="1 2" key="1">
    <citation type="submission" date="2015-11" db="EMBL/GenBank/DDBJ databases">
        <title>Genome sequences of Lysobacter enzymogenes strain C3 and Lysobacter antibioticus ATCC 29479.</title>
        <authorList>
            <person name="Kobayashi D.Y."/>
        </authorList>
    </citation>
    <scope>NUCLEOTIDE SEQUENCE [LARGE SCALE GENOMIC DNA]</scope>
    <source>
        <strain evidence="1 2">C3</strain>
    </source>
</reference>
<sequence>MNEDKQRIAEWRAKRRQQRFEQDLEQRRTRKFAGYFFLSEDEEESIDPADAAADAEEQALAQRRSALAEAPPRLSSSEVRLALWSWDMDALRELWSEREQKLTYIEDAARLLAHIRYRSGIDATLRSPAQMMDNDAIEALKGSLEERGRLSPASPISPLPPDAAVDGKRVGQVLRVIREGQADFRRRLVEHYGAVCMVTGTSHASVIDAAHIKPYNGVSTNTLGNGLLLRKDIHALFDAGLLDISPDLLVSISDAVTDTSYRALDGQRLTLRAPSKISPAALLARIRGEAMSEIGGTSAIPEDIHGHSR</sequence>
<dbReference type="InterPro" id="IPR003615">
    <property type="entry name" value="HNH_nuc"/>
</dbReference>
<dbReference type="PATRIC" id="fig|69.6.peg.2401"/>
<dbReference type="OrthoDB" id="529575at2"/>
<dbReference type="EMBL" id="CP013140">
    <property type="protein sequence ID" value="ALN57788.1"/>
    <property type="molecule type" value="Genomic_DNA"/>
</dbReference>
<accession>A0A0S2DGP5</accession>
<dbReference type="KEGG" id="lez:GLE_2439"/>
<organism evidence="1 2">
    <name type="scientific">Lysobacter enzymogenes</name>
    <dbReference type="NCBI Taxonomy" id="69"/>
    <lineage>
        <taxon>Bacteria</taxon>
        <taxon>Pseudomonadati</taxon>
        <taxon>Pseudomonadota</taxon>
        <taxon>Gammaproteobacteria</taxon>
        <taxon>Lysobacterales</taxon>
        <taxon>Lysobacteraceae</taxon>
        <taxon>Lysobacter</taxon>
    </lineage>
</organism>
<name>A0A0S2DGP5_LYSEN</name>
<evidence type="ECO:0000313" key="1">
    <source>
        <dbReference type="EMBL" id="ALN57788.1"/>
    </source>
</evidence>
<dbReference type="AlphaFoldDB" id="A0A0S2DGP5"/>
<dbReference type="Proteomes" id="UP000061569">
    <property type="component" value="Chromosome"/>
</dbReference>
<evidence type="ECO:0000313" key="2">
    <source>
        <dbReference type="Proteomes" id="UP000061569"/>
    </source>
</evidence>
<gene>
    <name evidence="1" type="ORF">GLE_2439</name>
</gene>
<dbReference type="Pfam" id="PF13391">
    <property type="entry name" value="HNH_2"/>
    <property type="match status" value="1"/>
</dbReference>
<proteinExistence type="predicted"/>